<keyword evidence="2" id="KW-1185">Reference proteome</keyword>
<dbReference type="EC" id="5.1.99.1" evidence="1"/>
<proteinExistence type="predicted"/>
<reference evidence="1" key="1">
    <citation type="submission" date="2022-11" db="EMBL/GenBank/DDBJ databases">
        <title>beta-Carotene-producing bacterium, Jeongeuplla avenae sp. nov., alleviates the salt stress of Arabidopsis seedlings.</title>
        <authorList>
            <person name="Jiang L."/>
            <person name="Lee J."/>
        </authorList>
    </citation>
    <scope>NUCLEOTIDE SEQUENCE</scope>
    <source>
        <strain evidence="1">DY_R2A_6</strain>
    </source>
</reference>
<dbReference type="EMBL" id="CP113520">
    <property type="protein sequence ID" value="WAJ31578.1"/>
    <property type="molecule type" value="Genomic_DNA"/>
</dbReference>
<sequence>MLGRLNHVGVAVPSVDAALGRYRALFGTDAVGAPFDLEPQGVRVCFVSAGNTEIELIAPLGADSPLRGFLERNPAGGQHHVAYEVPDVEAARDAFAGLGVRALGEPRPGAHGSLVLFLHPKDMGGVLVELMEPPAAGH</sequence>
<accession>A0ACD4NYD7</accession>
<protein>
    <submittedName>
        <fullName evidence="1">Methylmalonyl-CoA epimerase</fullName>
        <ecNumber evidence="1">5.1.99.1</ecNumber>
    </submittedName>
</protein>
<gene>
    <name evidence="1" type="primary">mce</name>
    <name evidence="1" type="ORF">OXU80_24390</name>
</gene>
<evidence type="ECO:0000313" key="2">
    <source>
        <dbReference type="Proteomes" id="UP001163223"/>
    </source>
</evidence>
<evidence type="ECO:0000313" key="1">
    <source>
        <dbReference type="EMBL" id="WAJ31578.1"/>
    </source>
</evidence>
<dbReference type="Proteomes" id="UP001163223">
    <property type="component" value="Chromosome"/>
</dbReference>
<keyword evidence="1" id="KW-0413">Isomerase</keyword>
<name>A0ACD4NYD7_9HYPH</name>
<organism evidence="1 2">
    <name type="scientific">Antarcticirhabdus aurantiaca</name>
    <dbReference type="NCBI Taxonomy" id="2606717"/>
    <lineage>
        <taxon>Bacteria</taxon>
        <taxon>Pseudomonadati</taxon>
        <taxon>Pseudomonadota</taxon>
        <taxon>Alphaproteobacteria</taxon>
        <taxon>Hyphomicrobiales</taxon>
        <taxon>Aurantimonadaceae</taxon>
        <taxon>Antarcticirhabdus</taxon>
    </lineage>
</organism>